<name>A0A251TVS4_HELAN</name>
<proteinExistence type="predicted"/>
<sequence length="160" mass="18082">MLHICEIKTHNHHIIPAQTTITSARSARSAERHHRNPTRATANRRHSTPVTPPVTPPVSAPCNNTYQPVDRPTAAVARLQQTRKPGLPEFFRLICFSWVRTVKCSRVRVIGFSSYGFVNMSTSVTFVASIVCFLRHSYPFVEGVEIEVKSWKKCARGKKQ</sequence>
<accession>A0A251TVS4</accession>
<gene>
    <name evidence="2" type="ORF">HannXRQ_Chr09g0258251</name>
</gene>
<evidence type="ECO:0000313" key="2">
    <source>
        <dbReference type="EMBL" id="OTG15238.1"/>
    </source>
</evidence>
<dbReference type="InParanoid" id="A0A251TVS4"/>
<keyword evidence="3" id="KW-1185">Reference proteome</keyword>
<feature type="compositionally biased region" description="Pro residues" evidence="1">
    <location>
        <begin position="50"/>
        <end position="59"/>
    </location>
</feature>
<feature type="region of interest" description="Disordered" evidence="1">
    <location>
        <begin position="22"/>
        <end position="62"/>
    </location>
</feature>
<evidence type="ECO:0000313" key="3">
    <source>
        <dbReference type="Proteomes" id="UP000215914"/>
    </source>
</evidence>
<reference evidence="3" key="1">
    <citation type="journal article" date="2017" name="Nature">
        <title>The sunflower genome provides insights into oil metabolism, flowering and Asterid evolution.</title>
        <authorList>
            <person name="Badouin H."/>
            <person name="Gouzy J."/>
            <person name="Grassa C.J."/>
            <person name="Murat F."/>
            <person name="Staton S.E."/>
            <person name="Cottret L."/>
            <person name="Lelandais-Briere C."/>
            <person name="Owens G.L."/>
            <person name="Carrere S."/>
            <person name="Mayjonade B."/>
            <person name="Legrand L."/>
            <person name="Gill N."/>
            <person name="Kane N.C."/>
            <person name="Bowers J.E."/>
            <person name="Hubner S."/>
            <person name="Bellec A."/>
            <person name="Berard A."/>
            <person name="Berges H."/>
            <person name="Blanchet N."/>
            <person name="Boniface M.C."/>
            <person name="Brunel D."/>
            <person name="Catrice O."/>
            <person name="Chaidir N."/>
            <person name="Claudel C."/>
            <person name="Donnadieu C."/>
            <person name="Faraut T."/>
            <person name="Fievet G."/>
            <person name="Helmstetter N."/>
            <person name="King M."/>
            <person name="Knapp S.J."/>
            <person name="Lai Z."/>
            <person name="Le Paslier M.C."/>
            <person name="Lippi Y."/>
            <person name="Lorenzon L."/>
            <person name="Mandel J.R."/>
            <person name="Marage G."/>
            <person name="Marchand G."/>
            <person name="Marquand E."/>
            <person name="Bret-Mestries E."/>
            <person name="Morien E."/>
            <person name="Nambeesan S."/>
            <person name="Nguyen T."/>
            <person name="Pegot-Espagnet P."/>
            <person name="Pouilly N."/>
            <person name="Raftis F."/>
            <person name="Sallet E."/>
            <person name="Schiex T."/>
            <person name="Thomas J."/>
            <person name="Vandecasteele C."/>
            <person name="Vares D."/>
            <person name="Vear F."/>
            <person name="Vautrin S."/>
            <person name="Crespi M."/>
            <person name="Mangin B."/>
            <person name="Burke J.M."/>
            <person name="Salse J."/>
            <person name="Munos S."/>
            <person name="Vincourt P."/>
            <person name="Rieseberg L.H."/>
            <person name="Langlade N.B."/>
        </authorList>
    </citation>
    <scope>NUCLEOTIDE SEQUENCE [LARGE SCALE GENOMIC DNA]</scope>
    <source>
        <strain evidence="3">cv. SF193</strain>
    </source>
</reference>
<feature type="compositionally biased region" description="Basic residues" evidence="1">
    <location>
        <begin position="31"/>
        <end position="47"/>
    </location>
</feature>
<evidence type="ECO:0000256" key="1">
    <source>
        <dbReference type="SAM" id="MobiDB-lite"/>
    </source>
</evidence>
<organism evidence="2 3">
    <name type="scientific">Helianthus annuus</name>
    <name type="common">Common sunflower</name>
    <dbReference type="NCBI Taxonomy" id="4232"/>
    <lineage>
        <taxon>Eukaryota</taxon>
        <taxon>Viridiplantae</taxon>
        <taxon>Streptophyta</taxon>
        <taxon>Embryophyta</taxon>
        <taxon>Tracheophyta</taxon>
        <taxon>Spermatophyta</taxon>
        <taxon>Magnoliopsida</taxon>
        <taxon>eudicotyledons</taxon>
        <taxon>Gunneridae</taxon>
        <taxon>Pentapetalae</taxon>
        <taxon>asterids</taxon>
        <taxon>campanulids</taxon>
        <taxon>Asterales</taxon>
        <taxon>Asteraceae</taxon>
        <taxon>Asteroideae</taxon>
        <taxon>Heliantheae alliance</taxon>
        <taxon>Heliantheae</taxon>
        <taxon>Helianthus</taxon>
    </lineage>
</organism>
<protein>
    <submittedName>
        <fullName evidence="2">Uncharacterized protein</fullName>
    </submittedName>
</protein>
<dbReference type="AlphaFoldDB" id="A0A251TVS4"/>
<dbReference type="EMBL" id="CM007898">
    <property type="protein sequence ID" value="OTG15238.1"/>
    <property type="molecule type" value="Genomic_DNA"/>
</dbReference>
<dbReference type="Proteomes" id="UP000215914">
    <property type="component" value="Chromosome 9"/>
</dbReference>